<keyword evidence="2" id="KW-1185">Reference proteome</keyword>
<accession>A0A5C5WJS4</accession>
<sequence length="111" mass="12421">MVVHVWGRTRSVDQADNRTLPRPHDRAGNIAAAASKITCWATKTTFGDALTKTPRNLVGELNGLRKQLTLRELLTVDVSVDRFFISQMNCRRIADLQVDKDTDRTMPVCGP</sequence>
<organism evidence="1 2">
    <name type="scientific">Rubripirellula amarantea</name>
    <dbReference type="NCBI Taxonomy" id="2527999"/>
    <lineage>
        <taxon>Bacteria</taxon>
        <taxon>Pseudomonadati</taxon>
        <taxon>Planctomycetota</taxon>
        <taxon>Planctomycetia</taxon>
        <taxon>Pirellulales</taxon>
        <taxon>Pirellulaceae</taxon>
        <taxon>Rubripirellula</taxon>
    </lineage>
</organism>
<gene>
    <name evidence="1" type="ORF">Pla22_31310</name>
</gene>
<name>A0A5C5WJS4_9BACT</name>
<protein>
    <submittedName>
        <fullName evidence="1">Uncharacterized protein</fullName>
    </submittedName>
</protein>
<reference evidence="1 2" key="1">
    <citation type="submission" date="2019-02" db="EMBL/GenBank/DDBJ databases">
        <title>Deep-cultivation of Planctomycetes and their phenomic and genomic characterization uncovers novel biology.</title>
        <authorList>
            <person name="Wiegand S."/>
            <person name="Jogler M."/>
            <person name="Boedeker C."/>
            <person name="Pinto D."/>
            <person name="Vollmers J."/>
            <person name="Rivas-Marin E."/>
            <person name="Kohn T."/>
            <person name="Peeters S.H."/>
            <person name="Heuer A."/>
            <person name="Rast P."/>
            <person name="Oberbeckmann S."/>
            <person name="Bunk B."/>
            <person name="Jeske O."/>
            <person name="Meyerdierks A."/>
            <person name="Storesund J.E."/>
            <person name="Kallscheuer N."/>
            <person name="Luecker S."/>
            <person name="Lage O.M."/>
            <person name="Pohl T."/>
            <person name="Merkel B.J."/>
            <person name="Hornburger P."/>
            <person name="Mueller R.-W."/>
            <person name="Bruemmer F."/>
            <person name="Labrenz M."/>
            <person name="Spormann A.M."/>
            <person name="Op Den Camp H."/>
            <person name="Overmann J."/>
            <person name="Amann R."/>
            <person name="Jetten M.S.M."/>
            <person name="Mascher T."/>
            <person name="Medema M.H."/>
            <person name="Devos D.P."/>
            <person name="Kaster A.-K."/>
            <person name="Ovreas L."/>
            <person name="Rohde M."/>
            <person name="Galperin M.Y."/>
            <person name="Jogler C."/>
        </authorList>
    </citation>
    <scope>NUCLEOTIDE SEQUENCE [LARGE SCALE GENOMIC DNA]</scope>
    <source>
        <strain evidence="1 2">Pla22</strain>
    </source>
</reference>
<evidence type="ECO:0000313" key="1">
    <source>
        <dbReference type="EMBL" id="TWT50389.1"/>
    </source>
</evidence>
<proteinExistence type="predicted"/>
<dbReference type="Proteomes" id="UP000316598">
    <property type="component" value="Unassembled WGS sequence"/>
</dbReference>
<evidence type="ECO:0000313" key="2">
    <source>
        <dbReference type="Proteomes" id="UP000316598"/>
    </source>
</evidence>
<dbReference type="AlphaFoldDB" id="A0A5C5WJS4"/>
<dbReference type="EMBL" id="SJPI01000002">
    <property type="protein sequence ID" value="TWT50389.1"/>
    <property type="molecule type" value="Genomic_DNA"/>
</dbReference>
<comment type="caution">
    <text evidence="1">The sequence shown here is derived from an EMBL/GenBank/DDBJ whole genome shotgun (WGS) entry which is preliminary data.</text>
</comment>